<evidence type="ECO:0000256" key="2">
    <source>
        <dbReference type="ARBA" id="ARBA00022771"/>
    </source>
</evidence>
<evidence type="ECO:0000256" key="8">
    <source>
        <dbReference type="ARBA" id="ARBA00023242"/>
    </source>
</evidence>
<keyword evidence="2" id="KW-0863">Zinc-finger</keyword>
<dbReference type="InterPro" id="IPR001628">
    <property type="entry name" value="Znf_hrmn_rcpt"/>
</dbReference>
<evidence type="ECO:0000313" key="11">
    <source>
        <dbReference type="Proteomes" id="UP000095283"/>
    </source>
</evidence>
<keyword evidence="5" id="KW-0238">DNA-binding</keyword>
<evidence type="ECO:0000256" key="9">
    <source>
        <dbReference type="SAM" id="Phobius"/>
    </source>
</evidence>
<dbReference type="AlphaFoldDB" id="A0A1I7WU31"/>
<feature type="transmembrane region" description="Helical" evidence="9">
    <location>
        <begin position="34"/>
        <end position="55"/>
    </location>
</feature>
<evidence type="ECO:0000256" key="6">
    <source>
        <dbReference type="ARBA" id="ARBA00023163"/>
    </source>
</evidence>
<keyword evidence="3" id="KW-0862">Zinc</keyword>
<organism evidence="11 12">
    <name type="scientific">Heterorhabditis bacteriophora</name>
    <name type="common">Entomopathogenic nematode worm</name>
    <dbReference type="NCBI Taxonomy" id="37862"/>
    <lineage>
        <taxon>Eukaryota</taxon>
        <taxon>Metazoa</taxon>
        <taxon>Ecdysozoa</taxon>
        <taxon>Nematoda</taxon>
        <taxon>Chromadorea</taxon>
        <taxon>Rhabditida</taxon>
        <taxon>Rhabditina</taxon>
        <taxon>Rhabditomorpha</taxon>
        <taxon>Strongyloidea</taxon>
        <taxon>Heterorhabditidae</taxon>
        <taxon>Heterorhabditis</taxon>
    </lineage>
</organism>
<dbReference type="PROSITE" id="PS51030">
    <property type="entry name" value="NUCLEAR_REC_DBD_2"/>
    <property type="match status" value="1"/>
</dbReference>
<accession>A0A1I7WU31</accession>
<dbReference type="PANTHER" id="PTHR46011:SF32">
    <property type="entry name" value="NUCLEAR HORMONE RECEPTOR FAMILY"/>
    <property type="match status" value="1"/>
</dbReference>
<protein>
    <submittedName>
        <fullName evidence="12">Nuclear receptor domain-containing protein</fullName>
    </submittedName>
</protein>
<dbReference type="SMART" id="SM00399">
    <property type="entry name" value="ZnF_C4"/>
    <property type="match status" value="1"/>
</dbReference>
<evidence type="ECO:0000256" key="5">
    <source>
        <dbReference type="ARBA" id="ARBA00023125"/>
    </source>
</evidence>
<dbReference type="Proteomes" id="UP000095283">
    <property type="component" value="Unplaced"/>
</dbReference>
<sequence length="313" mass="35868">MTSRIDKIDNGAGERAIMLYYFCPKILPIKTISYVFTILFNYSCYLISITFAIAFQSLETLSMYDFMPPTTKQPCSVCGEQGDGAHFGAEACRACAAFFRRSVALAKTYTCRNSGSCNIQSRSVECDSNNHFKAEPECPTMDFNFISEEQGMPILMKLKVNYTKLDNVRRVIHNREGDSVFSVRLKKFISIVVVPKNKFFGEIKIIQPRMLPNFAHEHRENANEVVQTGRTSLFAPSFEIYRRNILDPMRSGKTTYYEFFALCSLVLWDHVSNNNNNNNNNNKEPLLMNVNFRSSFVCGNRVKREWEDSLDGL</sequence>
<keyword evidence="4" id="KW-0805">Transcription regulation</keyword>
<evidence type="ECO:0000256" key="7">
    <source>
        <dbReference type="ARBA" id="ARBA00023170"/>
    </source>
</evidence>
<dbReference type="PROSITE" id="PS00031">
    <property type="entry name" value="NUCLEAR_REC_DBD_1"/>
    <property type="match status" value="1"/>
</dbReference>
<dbReference type="GO" id="GO:0008270">
    <property type="term" value="F:zinc ion binding"/>
    <property type="evidence" value="ECO:0007669"/>
    <property type="project" value="UniProtKB-KW"/>
</dbReference>
<evidence type="ECO:0000256" key="3">
    <source>
        <dbReference type="ARBA" id="ARBA00022833"/>
    </source>
</evidence>
<dbReference type="PRINTS" id="PR00047">
    <property type="entry name" value="STROIDFINGER"/>
</dbReference>
<keyword evidence="11" id="KW-1185">Reference proteome</keyword>
<keyword evidence="6" id="KW-0804">Transcription</keyword>
<dbReference type="GO" id="GO:0043565">
    <property type="term" value="F:sequence-specific DNA binding"/>
    <property type="evidence" value="ECO:0007669"/>
    <property type="project" value="InterPro"/>
</dbReference>
<keyword evidence="9" id="KW-0472">Membrane</keyword>
<dbReference type="SUPFAM" id="SSF57716">
    <property type="entry name" value="Glucocorticoid receptor-like (DNA-binding domain)"/>
    <property type="match status" value="1"/>
</dbReference>
<keyword evidence="8" id="KW-0539">Nucleus</keyword>
<evidence type="ECO:0000313" key="12">
    <source>
        <dbReference type="WBParaSite" id="Hba_08638"/>
    </source>
</evidence>
<reference evidence="12" key="1">
    <citation type="submission" date="2016-11" db="UniProtKB">
        <authorList>
            <consortium name="WormBaseParasite"/>
        </authorList>
    </citation>
    <scope>IDENTIFICATION</scope>
</reference>
<keyword evidence="1" id="KW-0479">Metal-binding</keyword>
<keyword evidence="7" id="KW-0675">Receptor</keyword>
<evidence type="ECO:0000256" key="1">
    <source>
        <dbReference type="ARBA" id="ARBA00022723"/>
    </source>
</evidence>
<dbReference type="WBParaSite" id="Hba_08638">
    <property type="protein sequence ID" value="Hba_08638"/>
    <property type="gene ID" value="Hba_08638"/>
</dbReference>
<feature type="domain" description="Nuclear receptor" evidence="10">
    <location>
        <begin position="72"/>
        <end position="126"/>
    </location>
</feature>
<name>A0A1I7WU31_HETBA</name>
<keyword evidence="9" id="KW-0812">Transmembrane</keyword>
<dbReference type="Pfam" id="PF00105">
    <property type="entry name" value="zf-C4"/>
    <property type="match status" value="1"/>
</dbReference>
<dbReference type="GO" id="GO:0006357">
    <property type="term" value="P:regulation of transcription by RNA polymerase II"/>
    <property type="evidence" value="ECO:0007669"/>
    <property type="project" value="TreeGrafter"/>
</dbReference>
<dbReference type="GO" id="GO:0005634">
    <property type="term" value="C:nucleus"/>
    <property type="evidence" value="ECO:0007669"/>
    <property type="project" value="TreeGrafter"/>
</dbReference>
<dbReference type="Gene3D" id="3.30.50.10">
    <property type="entry name" value="Erythroid Transcription Factor GATA-1, subunit A"/>
    <property type="match status" value="1"/>
</dbReference>
<evidence type="ECO:0000256" key="4">
    <source>
        <dbReference type="ARBA" id="ARBA00023015"/>
    </source>
</evidence>
<dbReference type="PANTHER" id="PTHR46011">
    <property type="entry name" value="NUCLEAR HORMONE RECEPTOR FAMILY MEMBER NHR-86-RELATED"/>
    <property type="match status" value="1"/>
</dbReference>
<dbReference type="GO" id="GO:0003700">
    <property type="term" value="F:DNA-binding transcription factor activity"/>
    <property type="evidence" value="ECO:0007669"/>
    <property type="project" value="InterPro"/>
</dbReference>
<evidence type="ECO:0000259" key="10">
    <source>
        <dbReference type="PROSITE" id="PS51030"/>
    </source>
</evidence>
<proteinExistence type="predicted"/>
<keyword evidence="9" id="KW-1133">Transmembrane helix</keyword>
<dbReference type="InterPro" id="IPR013088">
    <property type="entry name" value="Znf_NHR/GATA"/>
</dbReference>